<proteinExistence type="predicted"/>
<dbReference type="Pfam" id="PF00581">
    <property type="entry name" value="Rhodanese"/>
    <property type="match status" value="1"/>
</dbReference>
<dbReference type="InterPro" id="IPR001763">
    <property type="entry name" value="Rhodanese-like_dom"/>
</dbReference>
<name>A0A0V0QWH8_PSEPJ</name>
<sequence>MQALNKQLNVQQVSDLLKQGVKLLDTRNRLDFLKGYIKGSYFLYNGDKFAMWMEKLFKKDDKFVIMCQEQERNDINQTLEKLGFSNCVQGYLINGIQEWQKQNQNDILSNKLITEEEFADIYKKTDQSRFQVLDVRNLSEKKDGYLDGPNVVMIPLPELENKLIQDKSILSQNKDIYVFCKSGFRAVIAQSILAKFDITQTTCIGGMDKLKTLYLPIKYE</sequence>
<feature type="domain" description="Rhodanese" evidence="1">
    <location>
        <begin position="126"/>
        <end position="219"/>
    </location>
</feature>
<dbReference type="EMBL" id="LDAU01000094">
    <property type="protein sequence ID" value="KRX06587.1"/>
    <property type="molecule type" value="Genomic_DNA"/>
</dbReference>
<evidence type="ECO:0000259" key="1">
    <source>
        <dbReference type="PROSITE" id="PS50206"/>
    </source>
</evidence>
<dbReference type="InterPro" id="IPR050229">
    <property type="entry name" value="GlpE_sulfurtransferase"/>
</dbReference>
<dbReference type="Gene3D" id="3.40.250.10">
    <property type="entry name" value="Rhodanese-like domain"/>
    <property type="match status" value="2"/>
</dbReference>
<comment type="caution">
    <text evidence="2">The sequence shown here is derived from an EMBL/GenBank/DDBJ whole genome shotgun (WGS) entry which is preliminary data.</text>
</comment>
<dbReference type="PANTHER" id="PTHR43031">
    <property type="entry name" value="FAD-DEPENDENT OXIDOREDUCTASE"/>
    <property type="match status" value="1"/>
</dbReference>
<keyword evidence="3" id="KW-1185">Reference proteome</keyword>
<dbReference type="OrthoDB" id="6075041at2759"/>
<dbReference type="Proteomes" id="UP000054937">
    <property type="component" value="Unassembled WGS sequence"/>
</dbReference>
<protein>
    <submittedName>
        <fullName evidence="2">Rhodanese-like domain</fullName>
    </submittedName>
</protein>
<accession>A0A0V0QWH8</accession>
<evidence type="ECO:0000313" key="3">
    <source>
        <dbReference type="Proteomes" id="UP000054937"/>
    </source>
</evidence>
<dbReference type="InParanoid" id="A0A0V0QWH8"/>
<reference evidence="2 3" key="1">
    <citation type="journal article" date="2015" name="Sci. Rep.">
        <title>Genome of the facultative scuticociliatosis pathogen Pseudocohnilembus persalinus provides insight into its virulence through horizontal gene transfer.</title>
        <authorList>
            <person name="Xiong J."/>
            <person name="Wang G."/>
            <person name="Cheng J."/>
            <person name="Tian M."/>
            <person name="Pan X."/>
            <person name="Warren A."/>
            <person name="Jiang C."/>
            <person name="Yuan D."/>
            <person name="Miao W."/>
        </authorList>
    </citation>
    <scope>NUCLEOTIDE SEQUENCE [LARGE SCALE GENOMIC DNA]</scope>
    <source>
        <strain evidence="2">36N120E</strain>
    </source>
</reference>
<gene>
    <name evidence="2" type="ORF">PPERSA_13066</name>
</gene>
<organism evidence="2 3">
    <name type="scientific">Pseudocohnilembus persalinus</name>
    <name type="common">Ciliate</name>
    <dbReference type="NCBI Taxonomy" id="266149"/>
    <lineage>
        <taxon>Eukaryota</taxon>
        <taxon>Sar</taxon>
        <taxon>Alveolata</taxon>
        <taxon>Ciliophora</taxon>
        <taxon>Intramacronucleata</taxon>
        <taxon>Oligohymenophorea</taxon>
        <taxon>Scuticociliatia</taxon>
        <taxon>Philasterida</taxon>
        <taxon>Pseudocohnilembidae</taxon>
        <taxon>Pseudocohnilembus</taxon>
    </lineage>
</organism>
<dbReference type="OMA" id="INGIQEW"/>
<dbReference type="AlphaFoldDB" id="A0A0V0QWH8"/>
<dbReference type="PROSITE" id="PS50206">
    <property type="entry name" value="RHODANESE_3"/>
    <property type="match status" value="2"/>
</dbReference>
<dbReference type="SUPFAM" id="SSF52821">
    <property type="entry name" value="Rhodanese/Cell cycle control phosphatase"/>
    <property type="match status" value="2"/>
</dbReference>
<dbReference type="SMART" id="SM00450">
    <property type="entry name" value="RHOD"/>
    <property type="match status" value="2"/>
</dbReference>
<feature type="domain" description="Rhodanese" evidence="1">
    <location>
        <begin position="17"/>
        <end position="108"/>
    </location>
</feature>
<evidence type="ECO:0000313" key="2">
    <source>
        <dbReference type="EMBL" id="KRX06587.1"/>
    </source>
</evidence>
<dbReference type="InterPro" id="IPR036873">
    <property type="entry name" value="Rhodanese-like_dom_sf"/>
</dbReference>
<dbReference type="CDD" id="cd00158">
    <property type="entry name" value="RHOD"/>
    <property type="match status" value="2"/>
</dbReference>
<dbReference type="PANTHER" id="PTHR43031:SF16">
    <property type="entry name" value="OXIDOREDUCTASE"/>
    <property type="match status" value="1"/>
</dbReference>